<keyword evidence="10" id="KW-1185">Reference proteome</keyword>
<evidence type="ECO:0000256" key="1">
    <source>
        <dbReference type="ARBA" id="ARBA00004571"/>
    </source>
</evidence>
<keyword evidence="3" id="KW-1134">Transmembrane beta strand</keyword>
<keyword evidence="6" id="KW-0472">Membrane</keyword>
<proteinExistence type="inferred from homology"/>
<evidence type="ECO:0000256" key="4">
    <source>
        <dbReference type="ARBA" id="ARBA00022692"/>
    </source>
</evidence>
<evidence type="ECO:0000256" key="5">
    <source>
        <dbReference type="ARBA" id="ARBA00022729"/>
    </source>
</evidence>
<dbReference type="EMBL" id="CP046056">
    <property type="protein sequence ID" value="QQD22983.1"/>
    <property type="molecule type" value="Genomic_DNA"/>
</dbReference>
<evidence type="ECO:0000313" key="10">
    <source>
        <dbReference type="Proteomes" id="UP000596074"/>
    </source>
</evidence>
<dbReference type="SUPFAM" id="SSF56935">
    <property type="entry name" value="Porins"/>
    <property type="match status" value="1"/>
</dbReference>
<evidence type="ECO:0000256" key="8">
    <source>
        <dbReference type="SAM" id="SignalP"/>
    </source>
</evidence>
<dbReference type="Gene3D" id="2.40.160.60">
    <property type="entry name" value="Outer membrane protein transport protein (OMPP1/FadL/TodX)"/>
    <property type="match status" value="1"/>
</dbReference>
<organism evidence="9 10">
    <name type="scientific">Venatoribacter cucullus</name>
    <dbReference type="NCBI Taxonomy" id="2661630"/>
    <lineage>
        <taxon>Bacteria</taxon>
        <taxon>Pseudomonadati</taxon>
        <taxon>Pseudomonadota</taxon>
        <taxon>Gammaproteobacteria</taxon>
        <taxon>Oceanospirillales</taxon>
        <taxon>Oceanospirillaceae</taxon>
        <taxon>Venatoribacter</taxon>
    </lineage>
</organism>
<dbReference type="Pfam" id="PF03349">
    <property type="entry name" value="Toluene_X"/>
    <property type="match status" value="1"/>
</dbReference>
<dbReference type="PANTHER" id="PTHR35093">
    <property type="entry name" value="OUTER MEMBRANE PROTEIN NMB0088-RELATED"/>
    <property type="match status" value="1"/>
</dbReference>
<evidence type="ECO:0000256" key="6">
    <source>
        <dbReference type="ARBA" id="ARBA00023136"/>
    </source>
</evidence>
<sequence>MLQVTRLASVIALTGVAISAHATNGYFTHATSVKAQGMAGVATALAHDSLTAAVNPAAIGNLSAKQQLDLGVTYFKPERESRISGNPGLDGSFDGNDTKAFWMPEVGFARQHSDVLSYGIALYGNGGMNTDYARNPFDPSNASGSAGVNLEQLFVTSTVAYRLNDQHVLGLGLTWVHQSFKANGIQGFAMMSQDGGAVSNQGTDTSTGWGVKLGWQGEVLKERLTLVA</sequence>
<evidence type="ECO:0000313" key="9">
    <source>
        <dbReference type="EMBL" id="QQD22983.1"/>
    </source>
</evidence>
<protein>
    <recommendedName>
        <fullName evidence="11">Long-chain fatty acid transport protein</fullName>
    </recommendedName>
</protein>
<dbReference type="PANTHER" id="PTHR35093:SF8">
    <property type="entry name" value="OUTER MEMBRANE PROTEIN NMB0088-RELATED"/>
    <property type="match status" value="1"/>
</dbReference>
<dbReference type="GO" id="GO:0015483">
    <property type="term" value="F:long-chain fatty acid transporting porin activity"/>
    <property type="evidence" value="ECO:0007669"/>
    <property type="project" value="TreeGrafter"/>
</dbReference>
<keyword evidence="5 8" id="KW-0732">Signal</keyword>
<dbReference type="InterPro" id="IPR005017">
    <property type="entry name" value="OMPP1/FadL/TodX"/>
</dbReference>
<dbReference type="RefSeq" id="WP_228345493.1">
    <property type="nucleotide sequence ID" value="NZ_CP046056.1"/>
</dbReference>
<keyword evidence="7" id="KW-0998">Cell outer membrane</keyword>
<evidence type="ECO:0000256" key="2">
    <source>
        <dbReference type="ARBA" id="ARBA00008163"/>
    </source>
</evidence>
<dbReference type="Proteomes" id="UP000596074">
    <property type="component" value="Chromosome"/>
</dbReference>
<comment type="subcellular location">
    <subcellularLocation>
        <location evidence="1">Cell outer membrane</location>
        <topology evidence="1">Multi-pass membrane protein</topology>
    </subcellularLocation>
</comment>
<accession>A0A9X7UU96</accession>
<feature type="chain" id="PRO_5040946191" description="Long-chain fatty acid transport protein" evidence="8">
    <location>
        <begin position="23"/>
        <end position="228"/>
    </location>
</feature>
<dbReference type="KEGG" id="vcw:GJQ55_00160"/>
<reference evidence="9 10" key="1">
    <citation type="submission" date="2019-11" db="EMBL/GenBank/DDBJ databases">
        <title>Venatorbacter sp. nov. a predator of Campylobacter and other Gram-negative bacteria.</title>
        <authorList>
            <person name="Saeedi A."/>
            <person name="Cummings N.J."/>
            <person name="Connerton I.F."/>
            <person name="Connerton P.L."/>
        </authorList>
    </citation>
    <scope>NUCLEOTIDE SEQUENCE [LARGE SCALE GENOMIC DNA]</scope>
    <source>
        <strain evidence="9">XL5</strain>
    </source>
</reference>
<dbReference type="GO" id="GO:0009279">
    <property type="term" value="C:cell outer membrane"/>
    <property type="evidence" value="ECO:0007669"/>
    <property type="project" value="UniProtKB-SubCell"/>
</dbReference>
<gene>
    <name evidence="9" type="ORF">GJQ55_00160</name>
</gene>
<comment type="similarity">
    <text evidence="2">Belongs to the OmpP1/FadL family.</text>
</comment>
<evidence type="ECO:0000256" key="3">
    <source>
        <dbReference type="ARBA" id="ARBA00022452"/>
    </source>
</evidence>
<feature type="signal peptide" evidence="8">
    <location>
        <begin position="1"/>
        <end position="22"/>
    </location>
</feature>
<dbReference type="AlphaFoldDB" id="A0A9X7UU96"/>
<evidence type="ECO:0008006" key="11">
    <source>
        <dbReference type="Google" id="ProtNLM"/>
    </source>
</evidence>
<name>A0A9X7UU96_9GAMM</name>
<keyword evidence="4" id="KW-0812">Transmembrane</keyword>
<evidence type="ECO:0000256" key="7">
    <source>
        <dbReference type="ARBA" id="ARBA00023237"/>
    </source>
</evidence>